<proteinExistence type="predicted"/>
<dbReference type="PROSITE" id="PS51257">
    <property type="entry name" value="PROKAR_LIPOPROTEIN"/>
    <property type="match status" value="1"/>
</dbReference>
<comment type="caution">
    <text evidence="2">The sequence shown here is derived from an EMBL/GenBank/DDBJ whole genome shotgun (WGS) entry which is preliminary data.</text>
</comment>
<evidence type="ECO:0000256" key="1">
    <source>
        <dbReference type="SAM" id="Phobius"/>
    </source>
</evidence>
<evidence type="ECO:0008006" key="4">
    <source>
        <dbReference type="Google" id="ProtNLM"/>
    </source>
</evidence>
<sequence>MKYIIYFFVCLFISSCSLVPLYSISDSDAKWVHRATGEEVSQKILGECADYASFSVIKRKPNPNIVDKEYLNNLDRIYDIEGKCLYENGFIFKVKMFSAYCYRLEDVCNAYDKYRK</sequence>
<keyword evidence="1" id="KW-0472">Membrane</keyword>
<keyword evidence="1" id="KW-1133">Transmembrane helix</keyword>
<keyword evidence="1" id="KW-0812">Transmembrane</keyword>
<reference evidence="3" key="1">
    <citation type="journal article" date="2019" name="Int. J. Syst. Evol. Microbiol.">
        <title>The Global Catalogue of Microorganisms (GCM) 10K type strain sequencing project: providing services to taxonomists for standard genome sequencing and annotation.</title>
        <authorList>
            <consortium name="The Broad Institute Genomics Platform"/>
            <consortium name="The Broad Institute Genome Sequencing Center for Infectious Disease"/>
            <person name="Wu L."/>
            <person name="Ma J."/>
        </authorList>
    </citation>
    <scope>NUCLEOTIDE SEQUENCE [LARGE SCALE GENOMIC DNA]</scope>
    <source>
        <strain evidence="3">CCUG 61707</strain>
    </source>
</reference>
<accession>A0ABW3IAB5</accession>
<evidence type="ECO:0000313" key="2">
    <source>
        <dbReference type="EMBL" id="MFD0966818.1"/>
    </source>
</evidence>
<dbReference type="Proteomes" id="UP001596996">
    <property type="component" value="Unassembled WGS sequence"/>
</dbReference>
<dbReference type="RefSeq" id="WP_380821633.1">
    <property type="nucleotide sequence ID" value="NZ_JBHTJN010000023.1"/>
</dbReference>
<name>A0ABW3IAB5_9PAST</name>
<protein>
    <recommendedName>
        <fullName evidence="4">Lipoprotein</fullName>
    </recommendedName>
</protein>
<evidence type="ECO:0000313" key="3">
    <source>
        <dbReference type="Proteomes" id="UP001596996"/>
    </source>
</evidence>
<gene>
    <name evidence="2" type="ORF">ACFQ02_08230</name>
</gene>
<keyword evidence="3" id="KW-1185">Reference proteome</keyword>
<organism evidence="2 3">
    <name type="scientific">Seminibacterium arietis</name>
    <dbReference type="NCBI Taxonomy" id="1173502"/>
    <lineage>
        <taxon>Bacteria</taxon>
        <taxon>Pseudomonadati</taxon>
        <taxon>Pseudomonadota</taxon>
        <taxon>Gammaproteobacteria</taxon>
        <taxon>Pasteurellales</taxon>
        <taxon>Pasteurellaceae</taxon>
        <taxon>Seminibacterium</taxon>
    </lineage>
</organism>
<dbReference type="EMBL" id="JBHTJN010000023">
    <property type="protein sequence ID" value="MFD0966818.1"/>
    <property type="molecule type" value="Genomic_DNA"/>
</dbReference>
<feature type="transmembrane region" description="Helical" evidence="1">
    <location>
        <begin position="6"/>
        <end position="24"/>
    </location>
</feature>